<gene>
    <name evidence="1" type="ORF">BB050_00314</name>
</gene>
<dbReference type="RefSeq" id="WP_066032339.1">
    <property type="nucleotide sequence ID" value="NZ_CP016907.1"/>
</dbReference>
<evidence type="ECO:0008006" key="3">
    <source>
        <dbReference type="Google" id="ProtNLM"/>
    </source>
</evidence>
<proteinExistence type="predicted"/>
<sequence length="141" mass="16696">MSEYITKSLNNFESAELLFDNEKYSSSIHCVYYSTYQIILYILKYKLNNEWDSFQERKYAESLNSKNFKEDSHNLTISFIKENITTTNETFGRLFDSKIGILKRYRHTADYKEDAIDTRTATISLDLSRTINDELIKHFAL</sequence>
<dbReference type="Gene3D" id="1.20.120.330">
    <property type="entry name" value="Nucleotidyltransferases domain 2"/>
    <property type="match status" value="1"/>
</dbReference>
<name>A0AAC9CX95_9FLAO</name>
<dbReference type="AlphaFoldDB" id="A0AAC9CX95"/>
<dbReference type="GeneID" id="32306208"/>
<reference evidence="1 2" key="1">
    <citation type="submission" date="2016-08" db="EMBL/GenBank/DDBJ databases">
        <title>Complete genome sequence of Flavobacterium johnsoniae strain GSE09, a volatile-producing biocontrol agent isolated from cucumber (Cucumis sativus).</title>
        <authorList>
            <person name="Jeong J.-J."/>
            <person name="Oh J.Y."/>
            <person name="Jim Y.J."/>
            <person name="Sang M.K."/>
            <person name="Kim K.D."/>
        </authorList>
    </citation>
    <scope>NUCLEOTIDE SEQUENCE [LARGE SCALE GENOMIC DNA]</scope>
    <source>
        <strain evidence="1 2">GSE09</strain>
    </source>
</reference>
<evidence type="ECO:0000313" key="1">
    <source>
        <dbReference type="EMBL" id="AOC93470.1"/>
    </source>
</evidence>
<protein>
    <recommendedName>
        <fullName evidence="3">HEPN domain-containing protein</fullName>
    </recommendedName>
</protein>
<organism evidence="1 2">
    <name type="scientific">Flavobacterium anhuiense</name>
    <dbReference type="NCBI Taxonomy" id="459526"/>
    <lineage>
        <taxon>Bacteria</taxon>
        <taxon>Pseudomonadati</taxon>
        <taxon>Bacteroidota</taxon>
        <taxon>Flavobacteriia</taxon>
        <taxon>Flavobacteriales</taxon>
        <taxon>Flavobacteriaceae</taxon>
        <taxon>Flavobacterium</taxon>
    </lineage>
</organism>
<dbReference type="EMBL" id="CP016907">
    <property type="protein sequence ID" value="AOC93470.1"/>
    <property type="molecule type" value="Genomic_DNA"/>
</dbReference>
<accession>A0AAC9CX95</accession>
<dbReference type="KEGG" id="fjg:BB050_00314"/>
<evidence type="ECO:0000313" key="2">
    <source>
        <dbReference type="Proteomes" id="UP000093276"/>
    </source>
</evidence>
<dbReference type="Proteomes" id="UP000093276">
    <property type="component" value="Chromosome"/>
</dbReference>